<proteinExistence type="predicted"/>
<dbReference type="Proteomes" id="UP000887576">
    <property type="component" value="Unplaced"/>
</dbReference>
<protein>
    <submittedName>
        <fullName evidence="2">Uncharacterized protein</fullName>
    </submittedName>
</protein>
<evidence type="ECO:0000313" key="2">
    <source>
        <dbReference type="WBParaSite" id="JU765_v2.g6760.t3"/>
    </source>
</evidence>
<organism evidence="1 2">
    <name type="scientific">Panagrolaimus sp. JU765</name>
    <dbReference type="NCBI Taxonomy" id="591449"/>
    <lineage>
        <taxon>Eukaryota</taxon>
        <taxon>Metazoa</taxon>
        <taxon>Ecdysozoa</taxon>
        <taxon>Nematoda</taxon>
        <taxon>Chromadorea</taxon>
        <taxon>Rhabditida</taxon>
        <taxon>Tylenchina</taxon>
        <taxon>Panagrolaimomorpha</taxon>
        <taxon>Panagrolaimoidea</taxon>
        <taxon>Panagrolaimidae</taxon>
        <taxon>Panagrolaimus</taxon>
    </lineage>
</organism>
<name>A0AC34RI38_9BILA</name>
<dbReference type="WBParaSite" id="JU765_v2.g6760.t3">
    <property type="protein sequence ID" value="JU765_v2.g6760.t3"/>
    <property type="gene ID" value="JU765_v2.g6760"/>
</dbReference>
<sequence length="179" mass="20412">MKKHEEGNSERGKSCEIIMIHHGSDSNQNIVPEHILERDRKQEAYEHSNQNIVPEHILERDRKQEAYERGFKDPPSHPHRRLTTFETEEFCERSTKILKKKRSDPKQNCSSKTCPNKLSPLVCPNSTTPNCSRNSSNMSNFMSPLPTPANADQKSSIVGGKTVTTSTETKITFSNEKLF</sequence>
<reference evidence="2" key="1">
    <citation type="submission" date="2022-11" db="UniProtKB">
        <authorList>
            <consortium name="WormBaseParasite"/>
        </authorList>
    </citation>
    <scope>IDENTIFICATION</scope>
</reference>
<accession>A0AC34RI38</accession>
<evidence type="ECO:0000313" key="1">
    <source>
        <dbReference type="Proteomes" id="UP000887576"/>
    </source>
</evidence>